<name>A0A0W0S6I4_9GAMM</name>
<dbReference type="Pfam" id="PF01425">
    <property type="entry name" value="Amidase"/>
    <property type="match status" value="1"/>
</dbReference>
<evidence type="ECO:0000313" key="3">
    <source>
        <dbReference type="Proteomes" id="UP000054921"/>
    </source>
</evidence>
<feature type="domain" description="Amidase" evidence="1">
    <location>
        <begin position="25"/>
        <end position="446"/>
    </location>
</feature>
<protein>
    <submittedName>
        <fullName evidence="2">Amidase</fullName>
    </submittedName>
</protein>
<dbReference type="EMBL" id="LNXW01000013">
    <property type="protein sequence ID" value="KTC79135.1"/>
    <property type="molecule type" value="Genomic_DNA"/>
</dbReference>
<dbReference type="InterPro" id="IPR023631">
    <property type="entry name" value="Amidase_dom"/>
</dbReference>
<dbReference type="InterPro" id="IPR036928">
    <property type="entry name" value="AS_sf"/>
</dbReference>
<dbReference type="PANTHER" id="PTHR43372">
    <property type="entry name" value="FATTY-ACID AMIDE HYDROLASE"/>
    <property type="match status" value="1"/>
</dbReference>
<dbReference type="Proteomes" id="UP000054921">
    <property type="component" value="Unassembled WGS sequence"/>
</dbReference>
<dbReference type="InterPro" id="IPR052739">
    <property type="entry name" value="FAAH2"/>
</dbReference>
<sequence length="460" mass="50719">MSELNQLSVKILAKLIRGRELTVSELLEHFIRKIERVNPKINALVQTDFAAARQAAFEADQKLKDAHFIPDELFGIPFTAKDLYAVPNHIVTFGTKGLMNTLCHEETTVISRLMRKGSIFLGLTNTPELGLSLETDNLIYGCTNHPLNPNYSSGGSSGGEAALIASYASPMGIAGDHGGGARYPAHCCGVVTLRPSLGRLPQTGSVVPKRGWVALTSRIAPMTHNIDDLEILFHAIQGGDGLDPYAERLKPSKKIKLRKNIRIAYLVDHHFSDLDPAIPSAIEELCQQLALDGMHIEVISTPLFEEGIAIATQLFQADAGQGLNNLLQVLGTQEVSHQVQSWLTQLPEQPMTLDQYLKLWAKWDEYKIKFLQLFQAYDALLCPVSPQCALPHGKTLEPNAIWQLIRYTASITLTECPVVVVPCGTNRQQLPIGMQIITKPWQDELALSLAKKMYVSMVDG</sequence>
<accession>A0A0W0S6I4</accession>
<evidence type="ECO:0000313" key="2">
    <source>
        <dbReference type="EMBL" id="KTC79135.1"/>
    </source>
</evidence>
<proteinExistence type="predicted"/>
<evidence type="ECO:0000259" key="1">
    <source>
        <dbReference type="Pfam" id="PF01425"/>
    </source>
</evidence>
<dbReference type="STRING" id="28084.Lche_1155"/>
<comment type="caution">
    <text evidence="2">The sequence shown here is derived from an EMBL/GenBank/DDBJ whole genome shotgun (WGS) entry which is preliminary data.</text>
</comment>
<reference evidence="2 3" key="1">
    <citation type="submission" date="2015-11" db="EMBL/GenBank/DDBJ databases">
        <title>Genomic analysis of 38 Legionella species identifies large and diverse effector repertoires.</title>
        <authorList>
            <person name="Burstein D."/>
            <person name="Amaro F."/>
            <person name="Zusman T."/>
            <person name="Lifshitz Z."/>
            <person name="Cohen O."/>
            <person name="Gilbert J.A."/>
            <person name="Pupko T."/>
            <person name="Shuman H.A."/>
            <person name="Segal G."/>
        </authorList>
    </citation>
    <scope>NUCLEOTIDE SEQUENCE [LARGE SCALE GENOMIC DNA]</scope>
    <source>
        <strain evidence="2 3">ORW</strain>
    </source>
</reference>
<organism evidence="2 3">
    <name type="scientific">Legionella cherrii</name>
    <dbReference type="NCBI Taxonomy" id="28084"/>
    <lineage>
        <taxon>Bacteria</taxon>
        <taxon>Pseudomonadati</taxon>
        <taxon>Pseudomonadota</taxon>
        <taxon>Gammaproteobacteria</taxon>
        <taxon>Legionellales</taxon>
        <taxon>Legionellaceae</taxon>
        <taxon>Legionella</taxon>
    </lineage>
</organism>
<dbReference type="RefSeq" id="WP_058387568.1">
    <property type="nucleotide sequence ID" value="NZ_LNXW01000013.1"/>
</dbReference>
<dbReference type="PATRIC" id="fig|28084.5.peg.1256"/>
<dbReference type="OrthoDB" id="8872210at2"/>
<gene>
    <name evidence="2" type="ORF">Lche_1155</name>
</gene>
<dbReference type="GO" id="GO:0012505">
    <property type="term" value="C:endomembrane system"/>
    <property type="evidence" value="ECO:0007669"/>
    <property type="project" value="TreeGrafter"/>
</dbReference>
<dbReference type="PANTHER" id="PTHR43372:SF4">
    <property type="entry name" value="FATTY-ACID AMIDE HYDROLASE 2"/>
    <property type="match status" value="1"/>
</dbReference>
<dbReference type="Gene3D" id="3.90.1300.10">
    <property type="entry name" value="Amidase signature (AS) domain"/>
    <property type="match status" value="1"/>
</dbReference>
<dbReference type="SUPFAM" id="SSF75304">
    <property type="entry name" value="Amidase signature (AS) enzymes"/>
    <property type="match status" value="1"/>
</dbReference>
<dbReference type="AlphaFoldDB" id="A0A0W0S6I4"/>